<proteinExistence type="predicted"/>
<protein>
    <submittedName>
        <fullName evidence="2">Uncharacterized protein</fullName>
    </submittedName>
</protein>
<accession>A0ABQ1VP82</accession>
<name>A0ABQ1VP82_9BACL</name>
<organism evidence="2 3">
    <name type="scientific">Paenibacillus aceti</name>
    <dbReference type="NCBI Taxonomy" id="1820010"/>
    <lineage>
        <taxon>Bacteria</taxon>
        <taxon>Bacillati</taxon>
        <taxon>Bacillota</taxon>
        <taxon>Bacilli</taxon>
        <taxon>Bacillales</taxon>
        <taxon>Paenibacillaceae</taxon>
        <taxon>Paenibacillus</taxon>
    </lineage>
</organism>
<keyword evidence="1" id="KW-0472">Membrane</keyword>
<evidence type="ECO:0000313" key="2">
    <source>
        <dbReference type="EMBL" id="GGF86385.1"/>
    </source>
</evidence>
<evidence type="ECO:0000313" key="3">
    <source>
        <dbReference type="Proteomes" id="UP000608420"/>
    </source>
</evidence>
<keyword evidence="1" id="KW-1133">Transmembrane helix</keyword>
<gene>
    <name evidence="2" type="ORF">GCM10010913_04810</name>
</gene>
<sequence>MDFETIETKESTIDKLIRHKSKIISLLVVVILVVGGSLYYYNFMTTQAKAKITVAKYIKAIQQGKSTYDYVESGVNDFINVLDYKFIRVIDKEKPLKTYTKDHDMYEIDVNYGNGKEKYKDFNDYLKQELEYYKEREKSDSEIKILRESTDSFEFTYGDTYDQIELLYDMEVTNGLGEKIYKKVYYTVDNNRSSKKFQIVDISY</sequence>
<reference evidence="3" key="1">
    <citation type="journal article" date="2019" name="Int. J. Syst. Evol. Microbiol.">
        <title>The Global Catalogue of Microorganisms (GCM) 10K type strain sequencing project: providing services to taxonomists for standard genome sequencing and annotation.</title>
        <authorList>
            <consortium name="The Broad Institute Genomics Platform"/>
            <consortium name="The Broad Institute Genome Sequencing Center for Infectious Disease"/>
            <person name="Wu L."/>
            <person name="Ma J."/>
        </authorList>
    </citation>
    <scope>NUCLEOTIDE SEQUENCE [LARGE SCALE GENOMIC DNA]</scope>
    <source>
        <strain evidence="3">CGMCC 1.15420</strain>
    </source>
</reference>
<feature type="transmembrane region" description="Helical" evidence="1">
    <location>
        <begin position="23"/>
        <end position="41"/>
    </location>
</feature>
<dbReference type="Proteomes" id="UP000608420">
    <property type="component" value="Unassembled WGS sequence"/>
</dbReference>
<comment type="caution">
    <text evidence="2">The sequence shown here is derived from an EMBL/GenBank/DDBJ whole genome shotgun (WGS) entry which is preliminary data.</text>
</comment>
<dbReference type="RefSeq" id="WP_120462587.1">
    <property type="nucleotide sequence ID" value="NZ_BMIW01000003.1"/>
</dbReference>
<evidence type="ECO:0000256" key="1">
    <source>
        <dbReference type="SAM" id="Phobius"/>
    </source>
</evidence>
<keyword evidence="3" id="KW-1185">Reference proteome</keyword>
<dbReference type="EMBL" id="BMIW01000003">
    <property type="protein sequence ID" value="GGF86385.1"/>
    <property type="molecule type" value="Genomic_DNA"/>
</dbReference>
<keyword evidence="1" id="KW-0812">Transmembrane</keyword>